<keyword evidence="1" id="KW-0732">Signal</keyword>
<dbReference type="EMBL" id="PIDP01002241">
    <property type="protein sequence ID" value="PLM81706.1"/>
    <property type="molecule type" value="Genomic_DNA"/>
</dbReference>
<organism evidence="3 4">
    <name type="scientific">Klebsiella variicola</name>
    <dbReference type="NCBI Taxonomy" id="244366"/>
    <lineage>
        <taxon>Bacteria</taxon>
        <taxon>Pseudomonadati</taxon>
        <taxon>Pseudomonadota</taxon>
        <taxon>Gammaproteobacteria</taxon>
        <taxon>Enterobacterales</taxon>
        <taxon>Enterobacteriaceae</taxon>
        <taxon>Klebsiella/Raoultella group</taxon>
        <taxon>Klebsiella</taxon>
        <taxon>Klebsiella pneumoniae complex</taxon>
    </lineage>
</organism>
<dbReference type="GO" id="GO:1904680">
    <property type="term" value="F:peptide transmembrane transporter activity"/>
    <property type="evidence" value="ECO:0007669"/>
    <property type="project" value="TreeGrafter"/>
</dbReference>
<proteinExistence type="predicted"/>
<dbReference type="Pfam" id="PF00496">
    <property type="entry name" value="SBP_bac_5"/>
    <property type="match status" value="1"/>
</dbReference>
<dbReference type="InterPro" id="IPR039424">
    <property type="entry name" value="SBP_5"/>
</dbReference>
<dbReference type="InterPro" id="IPR000914">
    <property type="entry name" value="SBP_5_dom"/>
</dbReference>
<sequence length="142" mass="15346">MTKKLLPLLVLTALTAAAHAATPPNTLVVAQGLDDIVSLDPAEANELSSIQTVPSLYQRLVQPDRNNPEKIVPILAESWQADPAAKTLTIKLKPDAKFASGNPLRPEDVIFSYTRAVTLNKSPAFILNVLGWQPDNIASQLK</sequence>
<reference evidence="3 4" key="2">
    <citation type="submission" date="2018-01" db="EMBL/GenBank/DDBJ databases">
        <title>Genomic study of Klebsiella pneumoniae.</title>
        <authorList>
            <person name="Yang Y."/>
            <person name="Bicalho R."/>
        </authorList>
    </citation>
    <scope>NUCLEOTIDE SEQUENCE [LARGE SCALE GENOMIC DNA]</scope>
    <source>
        <strain evidence="3 4">A8</strain>
    </source>
</reference>
<feature type="chain" id="PRO_5014626274" evidence="1">
    <location>
        <begin position="21"/>
        <end position="142"/>
    </location>
</feature>
<dbReference type="PANTHER" id="PTHR30290">
    <property type="entry name" value="PERIPLASMIC BINDING COMPONENT OF ABC TRANSPORTER"/>
    <property type="match status" value="1"/>
</dbReference>
<dbReference type="Gene3D" id="3.40.190.10">
    <property type="entry name" value="Periplasmic binding protein-like II"/>
    <property type="match status" value="1"/>
</dbReference>
<dbReference type="AlphaFoldDB" id="A0A2N4YPW8"/>
<dbReference type="GO" id="GO:0015833">
    <property type="term" value="P:peptide transport"/>
    <property type="evidence" value="ECO:0007669"/>
    <property type="project" value="TreeGrafter"/>
</dbReference>
<evidence type="ECO:0000256" key="1">
    <source>
        <dbReference type="SAM" id="SignalP"/>
    </source>
</evidence>
<reference evidence="3 4" key="1">
    <citation type="submission" date="2017-11" db="EMBL/GenBank/DDBJ databases">
        <authorList>
            <person name="Han C.G."/>
        </authorList>
    </citation>
    <scope>NUCLEOTIDE SEQUENCE [LARGE SCALE GENOMIC DNA]</scope>
    <source>
        <strain evidence="3 4">A8</strain>
    </source>
</reference>
<gene>
    <name evidence="3" type="ORF">CWN47_35160</name>
</gene>
<feature type="signal peptide" evidence="1">
    <location>
        <begin position="1"/>
        <end position="20"/>
    </location>
</feature>
<evidence type="ECO:0000313" key="4">
    <source>
        <dbReference type="Proteomes" id="UP000234412"/>
    </source>
</evidence>
<evidence type="ECO:0000313" key="3">
    <source>
        <dbReference type="EMBL" id="PLM81706.1"/>
    </source>
</evidence>
<feature type="domain" description="Solute-binding protein family 5" evidence="2">
    <location>
        <begin position="70"/>
        <end position="123"/>
    </location>
</feature>
<dbReference type="Proteomes" id="UP000234412">
    <property type="component" value="Unassembled WGS sequence"/>
</dbReference>
<accession>A0A2N4YPW8</accession>
<comment type="caution">
    <text evidence="3">The sequence shown here is derived from an EMBL/GenBank/DDBJ whole genome shotgun (WGS) entry which is preliminary data.</text>
</comment>
<feature type="non-terminal residue" evidence="3">
    <location>
        <position position="142"/>
    </location>
</feature>
<protein>
    <submittedName>
        <fullName evidence="3">ABC transporter substrate-binding protein</fullName>
    </submittedName>
</protein>
<evidence type="ECO:0000259" key="2">
    <source>
        <dbReference type="Pfam" id="PF00496"/>
    </source>
</evidence>
<dbReference type="SUPFAM" id="SSF53850">
    <property type="entry name" value="Periplasmic binding protein-like II"/>
    <property type="match status" value="1"/>
</dbReference>
<name>A0A2N4YPW8_KLEVA</name>